<dbReference type="GO" id="GO:0006516">
    <property type="term" value="P:glycoprotein catabolic process"/>
    <property type="evidence" value="ECO:0007669"/>
    <property type="project" value="TreeGrafter"/>
</dbReference>
<evidence type="ECO:0000313" key="8">
    <source>
        <dbReference type="Proteomes" id="UP000237447"/>
    </source>
</evidence>
<feature type="domain" description="Beta-mannosidase-like galactose-binding" evidence="5">
    <location>
        <begin position="38"/>
        <end position="181"/>
    </location>
</feature>
<dbReference type="InterPro" id="IPR036156">
    <property type="entry name" value="Beta-gal/glucu_dom_sf"/>
</dbReference>
<proteinExistence type="predicted"/>
<gene>
    <name evidence="7" type="ORF">CPJ18_21255</name>
    <name evidence="6" type="ORF">RMS29_12590</name>
</gene>
<keyword evidence="9" id="KW-1185">Reference proteome</keyword>
<protein>
    <recommendedName>
        <fullName evidence="2">beta-mannosidase</fullName>
        <ecNumber evidence="2">3.2.1.25</ecNumber>
    </recommendedName>
</protein>
<dbReference type="InterPro" id="IPR054593">
    <property type="entry name" value="Beta-mannosidase-like_N2"/>
</dbReference>
<dbReference type="PANTHER" id="PTHR43730:SF1">
    <property type="entry name" value="BETA-MANNOSIDASE"/>
    <property type="match status" value="1"/>
</dbReference>
<organism evidence="7 8">
    <name type="scientific">Agrobacterium rosae</name>
    <dbReference type="NCBI Taxonomy" id="1972867"/>
    <lineage>
        <taxon>Bacteria</taxon>
        <taxon>Pseudomonadati</taxon>
        <taxon>Pseudomonadota</taxon>
        <taxon>Alphaproteobacteria</taxon>
        <taxon>Hyphomicrobiales</taxon>
        <taxon>Rhizobiaceae</taxon>
        <taxon>Rhizobium/Agrobacterium group</taxon>
        <taxon>Agrobacterium</taxon>
    </lineage>
</organism>
<dbReference type="EMBL" id="JAVRAD010000005">
    <property type="protein sequence ID" value="MDX8330069.1"/>
    <property type="molecule type" value="Genomic_DNA"/>
</dbReference>
<dbReference type="InterPro" id="IPR013783">
    <property type="entry name" value="Ig-like_fold"/>
</dbReference>
<dbReference type="InterPro" id="IPR050887">
    <property type="entry name" value="Beta-mannosidase_GH2"/>
</dbReference>
<evidence type="ECO:0000256" key="2">
    <source>
        <dbReference type="ARBA" id="ARBA00012754"/>
    </source>
</evidence>
<evidence type="ECO:0000259" key="5">
    <source>
        <dbReference type="Pfam" id="PF22666"/>
    </source>
</evidence>
<evidence type="ECO:0000256" key="3">
    <source>
        <dbReference type="ARBA" id="ARBA00022801"/>
    </source>
</evidence>
<dbReference type="Proteomes" id="UP001277561">
    <property type="component" value="Unassembled WGS sequence"/>
</dbReference>
<accession>A0AAE5RUZ5</accession>
<evidence type="ECO:0000256" key="1">
    <source>
        <dbReference type="ARBA" id="ARBA00000829"/>
    </source>
</evidence>
<dbReference type="EC" id="3.2.1.25" evidence="2"/>
<dbReference type="InterPro" id="IPR017853">
    <property type="entry name" value="GH"/>
</dbReference>
<evidence type="ECO:0000313" key="6">
    <source>
        <dbReference type="EMBL" id="MDX8330069.1"/>
    </source>
</evidence>
<dbReference type="Proteomes" id="UP000237447">
    <property type="component" value="Unassembled WGS sequence"/>
</dbReference>
<comment type="catalytic activity">
    <reaction evidence="1">
        <text>Hydrolysis of terminal, non-reducing beta-D-mannose residues in beta-D-mannosides.</text>
        <dbReference type="EC" id="3.2.1.25"/>
    </reaction>
</comment>
<dbReference type="PANTHER" id="PTHR43730">
    <property type="entry name" value="BETA-MANNOSIDASE"/>
    <property type="match status" value="1"/>
</dbReference>
<dbReference type="Gene3D" id="3.20.20.80">
    <property type="entry name" value="Glycosidases"/>
    <property type="match status" value="1"/>
</dbReference>
<dbReference type="Gene3D" id="2.60.40.10">
    <property type="entry name" value="Immunoglobulins"/>
    <property type="match status" value="2"/>
</dbReference>
<sequence>MTAPCIDKGQSLSEGWTLTLTEPDAYLTPVDIPFDAETLTAPVPGTVAQALEALGKFDRLQPEPLNNRDAWYRLTLVSDEIGPAILRFEGLATIAEIFLNGELVAHSTSMFEALDVAFELTGADELAICFRALAPRLDKTGPRARWRPQMMNSQGLRLIRTTALGHMPGWCPEIHAIGPWRPIRLIRENKRAFEVLSFQSQLNEDGTGLLHISVRSKSAAMELECAGFWVPLHATGDNTFKGEMRLENIEPWWPATHGKPVLYDVNLRVDGQTQLAARTGFRRVEIDCGADGKGFGLKINGEPVFCRGAVWTNADIVRLPGGRADYEPWLRLAAEAGMNMIRIGGTMTYETPEFFALCDELGLMVWQDMMLANFDYPAKDEAFLAHIEQEISQLLAKTAHSPSLTVLCGGSEMYQQGAMLGLSEQFWKGPLTEEILPAHVRRLRPDIAYVPNSPFGGALPFVPNEKVGHYYGVGAYCRPLEDARRADVRFAGECLAFANVPHQRTLDKYLPAKPIHDPKWRARVPRDRGASWDFEDVRDHYLKLLYDVDPAILRREDVDRYLDFSRAAIAEVMEATFAEWRRVGSNCQGALVWTLQDLLPGPGWGVIDSTGQPKSAFYGLKRAFRPLQINLLDEGTNGLDIHVINETPENVDAVVEIACLRDGLQPVVSGRRTISLLARAKQAIAATDLFGAFFDTTYAYRFGPPSHDVTVAKLLDAQTGELLADSFHFPSGRQVALHRASIETILTQTENGRWILHVTTDRFAQSVHIDADGFRPTDDGFHLPPGAGRQIELTPFGSAKTEIPRGEIRTLGNAQLFRF</sequence>
<dbReference type="GO" id="GO:0004567">
    <property type="term" value="F:beta-mannosidase activity"/>
    <property type="evidence" value="ECO:0007669"/>
    <property type="project" value="UniProtKB-EC"/>
</dbReference>
<dbReference type="SUPFAM" id="SSF49785">
    <property type="entry name" value="Galactose-binding domain-like"/>
    <property type="match status" value="1"/>
</dbReference>
<evidence type="ECO:0000256" key="4">
    <source>
        <dbReference type="ARBA" id="ARBA00023295"/>
    </source>
</evidence>
<dbReference type="SUPFAM" id="SSF49303">
    <property type="entry name" value="beta-Galactosidase/glucuronidase domain"/>
    <property type="match status" value="2"/>
</dbReference>
<dbReference type="AlphaFoldDB" id="A0AAE5RUZ5"/>
<dbReference type="InterPro" id="IPR008979">
    <property type="entry name" value="Galactose-bd-like_sf"/>
</dbReference>
<dbReference type="SUPFAM" id="SSF51445">
    <property type="entry name" value="(Trans)glycosidases"/>
    <property type="match status" value="1"/>
</dbReference>
<evidence type="ECO:0000313" key="9">
    <source>
        <dbReference type="Proteomes" id="UP001277561"/>
    </source>
</evidence>
<dbReference type="Gene3D" id="2.60.120.260">
    <property type="entry name" value="Galactose-binding domain-like"/>
    <property type="match status" value="1"/>
</dbReference>
<reference evidence="7 8" key="1">
    <citation type="journal article" date="2018" name="Syst. Appl. Microbiol.">
        <title>Agrobacterium rosae sp. nov., isolated from galls on different agricultural crops.</title>
        <authorList>
            <person name="Kuzmanovic N."/>
            <person name="Pulawska J."/>
            <person name="Smalla K."/>
            <person name="Nesme X."/>
        </authorList>
    </citation>
    <scope>NUCLEOTIDE SEQUENCE [LARGE SCALE GENOMIC DNA]</scope>
    <source>
        <strain evidence="7 8">NCPPB 1650</strain>
    </source>
</reference>
<evidence type="ECO:0000313" key="7">
    <source>
        <dbReference type="EMBL" id="POO49710.1"/>
    </source>
</evidence>
<keyword evidence="4" id="KW-0326">Glycosidase</keyword>
<name>A0AAE5RUZ5_9HYPH</name>
<dbReference type="EMBL" id="NXEJ01000009">
    <property type="protein sequence ID" value="POO49710.1"/>
    <property type="molecule type" value="Genomic_DNA"/>
</dbReference>
<reference evidence="6 9" key="2">
    <citation type="journal article" date="2023" name="Phytobiomes J">
        <title>Deciphering the key players within the bacterial microbiota associated with aerial crown gall tumors on rhododendron: Insights into the gallobiome.</title>
        <authorList>
            <person name="Kuzmanovic N."/>
            <person name="Nesme J."/>
            <person name="Wolf J."/>
            <person name="Neumann-Schaal M."/>
            <person name="Petersen J."/>
            <person name="Fernandez-Gnecco G."/>
            <person name="Sproeer C."/>
            <person name="Bunk B."/>
            <person name="Overmann J."/>
            <person name="Sorensen S.J."/>
            <person name="Idczak E."/>
            <person name="Smalla K."/>
        </authorList>
    </citation>
    <scope>NUCLEOTIDE SEQUENCE [LARGE SCALE GENOMIC DNA]</scope>
    <source>
        <strain evidence="6">Rho-14.1</strain>
        <strain evidence="9">rho-14.1</strain>
    </source>
</reference>
<comment type="caution">
    <text evidence="7">The sequence shown here is derived from an EMBL/GenBank/DDBJ whole genome shotgun (WGS) entry which is preliminary data.</text>
</comment>
<keyword evidence="3 6" id="KW-0378">Hydrolase</keyword>
<dbReference type="Pfam" id="PF22666">
    <property type="entry name" value="Glyco_hydro_2_N2"/>
    <property type="match status" value="1"/>
</dbReference>